<evidence type="ECO:0000313" key="2">
    <source>
        <dbReference type="EMBL" id="KTD69102.1"/>
    </source>
</evidence>
<proteinExistence type="predicted"/>
<dbReference type="AlphaFoldDB" id="A0A0W0ZJM2"/>
<dbReference type="GO" id="GO:0005840">
    <property type="term" value="C:ribosome"/>
    <property type="evidence" value="ECO:0007669"/>
    <property type="project" value="UniProtKB-KW"/>
</dbReference>
<evidence type="ECO:0000313" key="3">
    <source>
        <dbReference type="Proteomes" id="UP000054926"/>
    </source>
</evidence>
<evidence type="ECO:0000256" key="1">
    <source>
        <dbReference type="SAM" id="MobiDB-lite"/>
    </source>
</evidence>
<reference evidence="2 3" key="1">
    <citation type="submission" date="2015-11" db="EMBL/GenBank/DDBJ databases">
        <title>Genomic analysis of 38 Legionella species identifies large and diverse effector repertoires.</title>
        <authorList>
            <person name="Burstein D."/>
            <person name="Amaro F."/>
            <person name="Zusman T."/>
            <person name="Lifshitz Z."/>
            <person name="Cohen O."/>
            <person name="Gilbert J.A."/>
            <person name="Pupko T."/>
            <person name="Shuman H.A."/>
            <person name="Segal G."/>
        </authorList>
    </citation>
    <scope>NUCLEOTIDE SEQUENCE [LARGE SCALE GENOMIC DNA]</scope>
    <source>
        <strain evidence="2 3">IMVS3376</strain>
    </source>
</reference>
<keyword evidence="2" id="KW-0687">Ribonucleoprotein</keyword>
<protein>
    <submittedName>
        <fullName evidence="2">RNA binding protein (Contains ribosomal protein S1 domain)</fullName>
    </submittedName>
</protein>
<dbReference type="RefSeq" id="WP_058511057.1">
    <property type="nucleotide sequence ID" value="NZ_LNYY01000019.1"/>
</dbReference>
<sequence length="241" mass="28252">MIILYIPFCEENDLIAKAIDWKSELSNQDILIIQHGKKINYQPLLHEPLTIYVLAHGIDNLLERLHLAGNCPVTQRTTLLSIDKIAERFNSDFLYLHQRVRNIKLYFCNTKGNQKSIAEQFHRNLILFDAFVDYYAGTLFGPSKDKRKYSCRDGQWSVTSKVRQTLYKKIDADSNEPIGIKQLSLLNFFEDAKQKRLAFVHERQKKARHELLMRKRKEHLEHQKIHGDDINTDGHTNNHQA</sequence>
<keyword evidence="2" id="KW-0689">Ribosomal protein</keyword>
<name>A0A0W0ZJM2_9GAMM</name>
<dbReference type="STRING" id="947033.Lste_2260"/>
<gene>
    <name evidence="2" type="ORF">Lste_2260</name>
</gene>
<feature type="region of interest" description="Disordered" evidence="1">
    <location>
        <begin position="222"/>
        <end position="241"/>
    </location>
</feature>
<keyword evidence="3" id="KW-1185">Reference proteome</keyword>
<dbReference type="Proteomes" id="UP000054926">
    <property type="component" value="Unassembled WGS sequence"/>
</dbReference>
<dbReference type="EMBL" id="LNYY01000019">
    <property type="protein sequence ID" value="KTD69102.1"/>
    <property type="molecule type" value="Genomic_DNA"/>
</dbReference>
<comment type="caution">
    <text evidence="2">The sequence shown here is derived from an EMBL/GenBank/DDBJ whole genome shotgun (WGS) entry which is preliminary data.</text>
</comment>
<accession>A0A0W0ZJM2</accession>
<organism evidence="2 3">
    <name type="scientific">Legionella steelei</name>
    <dbReference type="NCBI Taxonomy" id="947033"/>
    <lineage>
        <taxon>Bacteria</taxon>
        <taxon>Pseudomonadati</taxon>
        <taxon>Pseudomonadota</taxon>
        <taxon>Gammaproteobacteria</taxon>
        <taxon>Legionellales</taxon>
        <taxon>Legionellaceae</taxon>
        <taxon>Legionella</taxon>
    </lineage>
</organism>
<dbReference type="PATRIC" id="fig|947033.5.peg.2398"/>